<feature type="compositionally biased region" description="Basic and acidic residues" evidence="1">
    <location>
        <begin position="54"/>
        <end position="71"/>
    </location>
</feature>
<dbReference type="EMBL" id="JAGDFM010000014">
    <property type="protein sequence ID" value="KAG7392099.1"/>
    <property type="molecule type" value="Genomic_DNA"/>
</dbReference>
<feature type="region of interest" description="Disordered" evidence="1">
    <location>
        <begin position="36"/>
        <end position="128"/>
    </location>
</feature>
<dbReference type="Proteomes" id="UP000694044">
    <property type="component" value="Unassembled WGS sequence"/>
</dbReference>
<feature type="region of interest" description="Disordered" evidence="1">
    <location>
        <begin position="178"/>
        <end position="227"/>
    </location>
</feature>
<evidence type="ECO:0000256" key="1">
    <source>
        <dbReference type="SAM" id="MobiDB-lite"/>
    </source>
</evidence>
<sequence length="349" mass="38064">MEVVPQVAQAPTQPFDLVEPVVSDKQTEHPTYVTPMEAVGNNHAESNNAPESVKASEPEVMPHDPAEENRPADTAVAPSNINGGDSCAVVSEPPVSPHTDRSSEGGAEVVTPAGTVEAPPFETDTPSTEAVEKAAVAPVKKATETKTPAHAVEHEPQNTDHHVGLKVESTLENKVGEKAEEKADQHEAITPAQSIPSVREAEPTPPVASAASLEKKANTEKKQTNNDSFTTEEVLAEVQKFLTLQIVDNRCSSHTKEIHEFMEKHLNEKQQKRYVAPLIERIVQHFTQEASAKGEEVSIDVQSNICLIEQMFLTLGRRSPLEDMYTAEEEEMLDLLFHSNSSDNLPIDI</sequence>
<evidence type="ECO:0000313" key="3">
    <source>
        <dbReference type="Proteomes" id="UP000694044"/>
    </source>
</evidence>
<dbReference type="OrthoDB" id="79470at2759"/>
<accession>A0A8T1WK71</accession>
<name>A0A8T1WK71_9STRA</name>
<evidence type="ECO:0000313" key="2">
    <source>
        <dbReference type="EMBL" id="KAG7392099.1"/>
    </source>
</evidence>
<gene>
    <name evidence="2" type="ORF">PHYPSEUDO_002323</name>
</gene>
<organism evidence="2 3">
    <name type="scientific">Phytophthora pseudosyringae</name>
    <dbReference type="NCBI Taxonomy" id="221518"/>
    <lineage>
        <taxon>Eukaryota</taxon>
        <taxon>Sar</taxon>
        <taxon>Stramenopiles</taxon>
        <taxon>Oomycota</taxon>
        <taxon>Peronosporomycetes</taxon>
        <taxon>Peronosporales</taxon>
        <taxon>Peronosporaceae</taxon>
        <taxon>Phytophthora</taxon>
    </lineage>
</organism>
<dbReference type="AlphaFoldDB" id="A0A8T1WK71"/>
<protein>
    <submittedName>
        <fullName evidence="2">Uncharacterized protein</fullName>
    </submittedName>
</protein>
<comment type="caution">
    <text evidence="2">The sequence shown here is derived from an EMBL/GenBank/DDBJ whole genome shotgun (WGS) entry which is preliminary data.</text>
</comment>
<reference evidence="2" key="1">
    <citation type="submission" date="2021-02" db="EMBL/GenBank/DDBJ databases">
        <authorList>
            <person name="Palmer J.M."/>
        </authorList>
    </citation>
    <scope>NUCLEOTIDE SEQUENCE</scope>
    <source>
        <strain evidence="2">SCRP734</strain>
    </source>
</reference>
<proteinExistence type="predicted"/>
<keyword evidence="3" id="KW-1185">Reference proteome</keyword>
<feature type="compositionally biased region" description="Basic and acidic residues" evidence="1">
    <location>
        <begin position="178"/>
        <end position="187"/>
    </location>
</feature>
<feature type="compositionally biased region" description="Basic and acidic residues" evidence="1">
    <location>
        <begin position="213"/>
        <end position="224"/>
    </location>
</feature>